<feature type="region of interest" description="Disordered" evidence="2">
    <location>
        <begin position="163"/>
        <end position="227"/>
    </location>
</feature>
<keyword evidence="3" id="KW-0732">Signal</keyword>
<evidence type="ECO:0000313" key="4">
    <source>
        <dbReference type="EMBL" id="JAG81934.1"/>
    </source>
</evidence>
<accession>A0A0C9RGC0</accession>
<evidence type="ECO:0000256" key="2">
    <source>
        <dbReference type="SAM" id="MobiDB-lite"/>
    </source>
</evidence>
<feature type="region of interest" description="Disordered" evidence="2">
    <location>
        <begin position="86"/>
        <end position="119"/>
    </location>
</feature>
<dbReference type="AlphaFoldDB" id="A0A0C9RGC0"/>
<feature type="signal peptide" evidence="3">
    <location>
        <begin position="1"/>
        <end position="19"/>
    </location>
</feature>
<feature type="compositionally biased region" description="Pro residues" evidence="2">
    <location>
        <begin position="198"/>
        <end position="209"/>
    </location>
</feature>
<evidence type="ECO:0000256" key="1">
    <source>
        <dbReference type="SAM" id="Coils"/>
    </source>
</evidence>
<proteinExistence type="predicted"/>
<name>A0A0C9RGC0_9HYME</name>
<feature type="chain" id="PRO_5002218954" evidence="3">
    <location>
        <begin position="20"/>
        <end position="581"/>
    </location>
</feature>
<feature type="compositionally biased region" description="Low complexity" evidence="2">
    <location>
        <begin position="180"/>
        <end position="197"/>
    </location>
</feature>
<feature type="compositionally biased region" description="Basic and acidic residues" evidence="2">
    <location>
        <begin position="169"/>
        <end position="179"/>
    </location>
</feature>
<feature type="compositionally biased region" description="Basic and acidic residues" evidence="2">
    <location>
        <begin position="109"/>
        <end position="119"/>
    </location>
</feature>
<keyword evidence="1" id="KW-0175">Coiled coil</keyword>
<evidence type="ECO:0000256" key="3">
    <source>
        <dbReference type="SAM" id="SignalP"/>
    </source>
</evidence>
<feature type="coiled-coil region" evidence="1">
    <location>
        <begin position="276"/>
        <end position="359"/>
    </location>
</feature>
<sequence>MRLLLPIILTCLLVLVTSAEDSEEVSPLPPIKIDKHLRRALLKALEDLEAESEEQKEDTSPPEKVVTKVTDNIDTSERFSGASFSFSGFPSDSSEIPSEEKLQNSTFVESEKLETTDGKETDKATFQKFDVLLGDKEILEKSPNANQVDQILTRSVEITSGKSVNSIDRSPKQKDEKESLSFSSSNGIASASANSLIPPSPTPPSPTVKPVPRNLTSPLLPTKVPSVSAKPEDSEVKIFQAPLVAAFTVQQDERGVPKSVVPLYKPGTDNQGLSLQEQLDFKQQLLERQLAELQAQHAQQTQFLYKQQLLYQEQLRLKQRQQLYLQEQARLKQIEEQRTQQLKQAQQQVQQQVQEQLRQGQNLQGAFSQNNLLTFQPPLQTQNVQFQPSVAFQLPNAIPPPPFAPVPSVQDQLRLQLQRQQILQQQAQQLQQQRQQAVFLQQQRLQQSFPGFQNDFQPPAPTPATRFNRQEAFGTVGNFGVNDNRQIITRNHLEPPRLPPQDFGAFNNFGFRGQNFRPQTPARQIQHLLFQSGVAGALQSPQNQQGRSNQEDLNIVSKVLALNVGAVPTKNLQFNDEGFRA</sequence>
<organism evidence="4">
    <name type="scientific">Fopius arisanus</name>
    <dbReference type="NCBI Taxonomy" id="64838"/>
    <lineage>
        <taxon>Eukaryota</taxon>
        <taxon>Metazoa</taxon>
        <taxon>Ecdysozoa</taxon>
        <taxon>Arthropoda</taxon>
        <taxon>Hexapoda</taxon>
        <taxon>Insecta</taxon>
        <taxon>Pterygota</taxon>
        <taxon>Neoptera</taxon>
        <taxon>Endopterygota</taxon>
        <taxon>Hymenoptera</taxon>
        <taxon>Apocrita</taxon>
        <taxon>Ichneumonoidea</taxon>
        <taxon>Braconidae</taxon>
        <taxon>Opiinae</taxon>
        <taxon>Fopius</taxon>
    </lineage>
</organism>
<dbReference type="EMBL" id="GBYB01012167">
    <property type="protein sequence ID" value="JAG81934.1"/>
    <property type="molecule type" value="Transcribed_RNA"/>
</dbReference>
<feature type="coiled-coil region" evidence="1">
    <location>
        <begin position="413"/>
        <end position="443"/>
    </location>
</feature>
<reference evidence="4" key="1">
    <citation type="submission" date="2015-01" db="EMBL/GenBank/DDBJ databases">
        <title>Transcriptome Assembly of Fopius arisanus.</title>
        <authorList>
            <person name="Geib S."/>
        </authorList>
    </citation>
    <scope>NUCLEOTIDE SEQUENCE</scope>
</reference>
<gene>
    <name evidence="4" type="ORF">g.45821</name>
</gene>
<protein>
    <submittedName>
        <fullName evidence="4">Uncharacterized protein</fullName>
    </submittedName>
</protein>